<accession>A0A0C1QE83</accession>
<dbReference type="GO" id="GO:0006508">
    <property type="term" value="P:proteolysis"/>
    <property type="evidence" value="ECO:0007669"/>
    <property type="project" value="InterPro"/>
</dbReference>
<proteinExistence type="predicted"/>
<dbReference type="PANTHER" id="PTHR32060:SF22">
    <property type="entry name" value="CARBOXYL-TERMINAL-PROCESSING PEPTIDASE 3, CHLOROPLASTIC"/>
    <property type="match status" value="1"/>
</dbReference>
<keyword evidence="1" id="KW-0732">Signal</keyword>
<evidence type="ECO:0000313" key="4">
    <source>
        <dbReference type="Proteomes" id="UP000031327"/>
    </source>
</evidence>
<feature type="signal peptide" evidence="1">
    <location>
        <begin position="1"/>
        <end position="22"/>
    </location>
</feature>
<dbReference type="InterPro" id="IPR029045">
    <property type="entry name" value="ClpP/crotonase-like_dom_sf"/>
</dbReference>
<dbReference type="GO" id="GO:0008236">
    <property type="term" value="F:serine-type peptidase activity"/>
    <property type="evidence" value="ECO:0007669"/>
    <property type="project" value="InterPro"/>
</dbReference>
<evidence type="ECO:0000256" key="1">
    <source>
        <dbReference type="SAM" id="SignalP"/>
    </source>
</evidence>
<sequence length="463" mass="52039">MIKILIVLGVALLMACSSPQQINQSKTTLISINALKSDLMQLKELLDSTHPDPSFTMDVEAAKLHIDKLSEELDAPLNQFEAWKYMSQLNPFFSDGHMAIFYPELDKSYNQHIENRGQLFPIDIRISKSNKLYVNTNKYESLDINLGDEITKINGSAASDVVDTILSRMHGDSLIHRQALASDRFAKMFWLMYGDSGDYHFEIYSGSKRREAVIDGVFGERDKSTFTIDDFASRKILNNNIGYLRIDRFYYPPYLEESFFKFMEETWLAFKQEKVQDVIIDVRTNPGGTDHYWQGGIAPYVASKPFPFISKFKIRLTERNLKLGPVKGELGSIVSGPYEPLIPVSGKENHKIPGKAYLLMGPLSYSSTILFLTAFQDAEQAVIVGQRTGGRSCTTGRIQPFQLAGSKLEVTIPTAIFTRSAGAVKCHDPIEPDIVLPINAAEPGNSIAELEKIIMKRRIKSSL</sequence>
<dbReference type="EMBL" id="JWIC01000001">
    <property type="protein sequence ID" value="KID58981.1"/>
    <property type="molecule type" value="Genomic_DNA"/>
</dbReference>
<dbReference type="AlphaFoldDB" id="A0A0C1QE83"/>
<dbReference type="OrthoDB" id="6397760at2"/>
<gene>
    <name evidence="3" type="ORF">JF50_00495</name>
</gene>
<dbReference type="Proteomes" id="UP000031327">
    <property type="component" value="Unassembled WGS sequence"/>
</dbReference>
<dbReference type="PANTHER" id="PTHR32060">
    <property type="entry name" value="TAIL-SPECIFIC PROTEASE"/>
    <property type="match status" value="1"/>
</dbReference>
<dbReference type="GO" id="GO:0007165">
    <property type="term" value="P:signal transduction"/>
    <property type="evidence" value="ECO:0007669"/>
    <property type="project" value="TreeGrafter"/>
</dbReference>
<dbReference type="RefSeq" id="WP_039607587.1">
    <property type="nucleotide sequence ID" value="NZ_JWIC01000001.1"/>
</dbReference>
<evidence type="ECO:0000259" key="2">
    <source>
        <dbReference type="SMART" id="SM00245"/>
    </source>
</evidence>
<protein>
    <submittedName>
        <fullName evidence="3">Peptidase S41</fullName>
    </submittedName>
</protein>
<dbReference type="PROSITE" id="PS51257">
    <property type="entry name" value="PROKAR_LIPOPROTEIN"/>
    <property type="match status" value="1"/>
</dbReference>
<comment type="caution">
    <text evidence="3">The sequence shown here is derived from an EMBL/GenBank/DDBJ whole genome shotgun (WGS) entry which is preliminary data.</text>
</comment>
<reference evidence="3 4" key="1">
    <citation type="submission" date="2014-12" db="EMBL/GenBank/DDBJ databases">
        <title>Draft Genome Sequence of Pseudoalteromonas luteoviolacea HI1.</title>
        <authorList>
            <person name="Asahina A.Y."/>
            <person name="Hadfield M.G."/>
        </authorList>
    </citation>
    <scope>NUCLEOTIDE SEQUENCE [LARGE SCALE GENOMIC DNA]</scope>
    <source>
        <strain evidence="3 4">HI1</strain>
    </source>
</reference>
<dbReference type="InterPro" id="IPR005151">
    <property type="entry name" value="Tail-specific_protease"/>
</dbReference>
<dbReference type="GO" id="GO:0004175">
    <property type="term" value="F:endopeptidase activity"/>
    <property type="evidence" value="ECO:0007669"/>
    <property type="project" value="TreeGrafter"/>
</dbReference>
<evidence type="ECO:0000313" key="3">
    <source>
        <dbReference type="EMBL" id="KID58981.1"/>
    </source>
</evidence>
<dbReference type="Pfam" id="PF03572">
    <property type="entry name" value="Peptidase_S41"/>
    <property type="match status" value="1"/>
</dbReference>
<dbReference type="GO" id="GO:0030288">
    <property type="term" value="C:outer membrane-bounded periplasmic space"/>
    <property type="evidence" value="ECO:0007669"/>
    <property type="project" value="TreeGrafter"/>
</dbReference>
<dbReference type="Gene3D" id="3.90.226.10">
    <property type="entry name" value="2-enoyl-CoA Hydratase, Chain A, domain 1"/>
    <property type="match status" value="1"/>
</dbReference>
<name>A0A0C1QE83_9GAMM</name>
<feature type="domain" description="Tail specific protease" evidence="2">
    <location>
        <begin position="206"/>
        <end position="437"/>
    </location>
</feature>
<feature type="chain" id="PRO_5002151154" evidence="1">
    <location>
        <begin position="23"/>
        <end position="463"/>
    </location>
</feature>
<dbReference type="SMART" id="SM00245">
    <property type="entry name" value="TSPc"/>
    <property type="match status" value="1"/>
</dbReference>
<organism evidence="3 4">
    <name type="scientific">Pseudoalteromonas luteoviolacea</name>
    <dbReference type="NCBI Taxonomy" id="43657"/>
    <lineage>
        <taxon>Bacteria</taxon>
        <taxon>Pseudomonadati</taxon>
        <taxon>Pseudomonadota</taxon>
        <taxon>Gammaproteobacteria</taxon>
        <taxon>Alteromonadales</taxon>
        <taxon>Pseudoalteromonadaceae</taxon>
        <taxon>Pseudoalteromonas</taxon>
    </lineage>
</organism>
<dbReference type="SUPFAM" id="SSF52096">
    <property type="entry name" value="ClpP/crotonase"/>
    <property type="match status" value="1"/>
</dbReference>